<dbReference type="InterPro" id="IPR008427">
    <property type="entry name" value="Extracellular_membr_CFEM_dom"/>
</dbReference>
<feature type="compositionally biased region" description="Low complexity" evidence="15">
    <location>
        <begin position="403"/>
        <end position="420"/>
    </location>
</feature>
<dbReference type="AlphaFoldDB" id="A0A9Q0AK51"/>
<dbReference type="PANTHER" id="PTHR33048:SF47">
    <property type="entry name" value="INTEGRAL MEMBRANE PROTEIN-RELATED"/>
    <property type="match status" value="1"/>
</dbReference>
<protein>
    <recommendedName>
        <fullName evidence="18">CFEM domain-containing protein</fullName>
    </recommendedName>
</protein>
<feature type="transmembrane region" description="Helical" evidence="16">
    <location>
        <begin position="338"/>
        <end position="358"/>
    </location>
</feature>
<keyword evidence="12" id="KW-0449">Lipoprotein</keyword>
<gene>
    <name evidence="19" type="ORF">JX265_011989</name>
</gene>
<sequence length="468" mass="51278">MAVLKSVAPIVVMVWMMAMVHVARAATVSDVIGSIPKCALPCVVSNLQSAACPLTDITLLSDCVCRNTTLLSGVSVCTQTSCPFSDQILASQAANNLCEAYPKESRTRDVQIASIVTLALALPTVLARCAARLQFTKKLWLDDWTALLGMLLLTALAVIEYISSRMGFGLHYWNIRVGDGEELLRLFYVAQLLYISIQVSAKVSIACLFMRLFPARWMQLTVKIFMAFMIGHGLIFMAVIIFQCWPIYSIWDKTVTGHCVNVTVVGFVGAVISIVEDIVLILLPIAELRKLQITTRQRMVVFFLFAIASFAAVTSMIRLKYLVMFANTFDATWDNVDVIVWSLIELLTAVFLGSLPPLRPWVNKIIPKVTGSWSRTRSSKSGSRFPPSGNGASIDQDFKSSHIRSGTTTTITSPTSTSTHFSDHKTPSSSYALSALSSLRPADRWKALPETPLAMPASVFRKSGGGST</sequence>
<feature type="transmembrane region" description="Helical" evidence="16">
    <location>
        <begin position="112"/>
        <end position="131"/>
    </location>
</feature>
<evidence type="ECO:0000256" key="14">
    <source>
        <dbReference type="PROSITE-ProRule" id="PRU01356"/>
    </source>
</evidence>
<evidence type="ECO:0000256" key="8">
    <source>
        <dbReference type="ARBA" id="ARBA00022729"/>
    </source>
</evidence>
<comment type="similarity">
    <text evidence="13">Belongs to the SAT4 family.</text>
</comment>
<feature type="chain" id="PRO_5040238603" description="CFEM domain-containing protein" evidence="17">
    <location>
        <begin position="26"/>
        <end position="468"/>
    </location>
</feature>
<dbReference type="InterPro" id="IPR052337">
    <property type="entry name" value="SAT4-like"/>
</dbReference>
<evidence type="ECO:0000256" key="13">
    <source>
        <dbReference type="ARBA" id="ARBA00038359"/>
    </source>
</evidence>
<keyword evidence="5" id="KW-0964">Secreted</keyword>
<feature type="compositionally biased region" description="Low complexity" evidence="15">
    <location>
        <begin position="373"/>
        <end position="384"/>
    </location>
</feature>
<dbReference type="SMART" id="SM00747">
    <property type="entry name" value="CFEM"/>
    <property type="match status" value="1"/>
</dbReference>
<evidence type="ECO:0000259" key="18">
    <source>
        <dbReference type="PROSITE" id="PS52012"/>
    </source>
</evidence>
<comment type="subcellular location">
    <subcellularLocation>
        <location evidence="2">Membrane</location>
        <topology evidence="2">Lipid-anchor</topology>
        <topology evidence="2">GPI-anchor</topology>
    </subcellularLocation>
    <subcellularLocation>
        <location evidence="1">Membrane</location>
        <topology evidence="1">Multi-pass membrane protein</topology>
    </subcellularLocation>
    <subcellularLocation>
        <location evidence="3">Secreted</location>
    </subcellularLocation>
</comment>
<dbReference type="EMBL" id="JAFIMR010000048">
    <property type="protein sequence ID" value="KAI1855906.1"/>
    <property type="molecule type" value="Genomic_DNA"/>
</dbReference>
<keyword evidence="14" id="KW-0349">Heme</keyword>
<evidence type="ECO:0000256" key="16">
    <source>
        <dbReference type="SAM" id="Phobius"/>
    </source>
</evidence>
<keyword evidence="8 17" id="KW-0732">Signal</keyword>
<dbReference type="GO" id="GO:0098552">
    <property type="term" value="C:side of membrane"/>
    <property type="evidence" value="ECO:0007669"/>
    <property type="project" value="UniProtKB-KW"/>
</dbReference>
<feature type="transmembrane region" description="Helical" evidence="16">
    <location>
        <begin position="260"/>
        <end position="286"/>
    </location>
</feature>
<evidence type="ECO:0000256" key="7">
    <source>
        <dbReference type="ARBA" id="ARBA00022692"/>
    </source>
</evidence>
<reference evidence="19" key="1">
    <citation type="submission" date="2021-03" db="EMBL/GenBank/DDBJ databases">
        <title>Revisited historic fungal species revealed as producer of novel bioactive compounds through whole genome sequencing and comparative genomics.</title>
        <authorList>
            <person name="Vignolle G.A."/>
            <person name="Hochenegger N."/>
            <person name="Mach R.L."/>
            <person name="Mach-Aigner A.R."/>
            <person name="Javad Rahimi M."/>
            <person name="Salim K.A."/>
            <person name="Chan C.M."/>
            <person name="Lim L.B.L."/>
            <person name="Cai F."/>
            <person name="Druzhinina I.S."/>
            <person name="U'Ren J.M."/>
            <person name="Derntl C."/>
        </authorList>
    </citation>
    <scope>NUCLEOTIDE SEQUENCE</scope>
    <source>
        <strain evidence="19">TUCIM 5799</strain>
    </source>
</reference>
<evidence type="ECO:0000256" key="5">
    <source>
        <dbReference type="ARBA" id="ARBA00022525"/>
    </source>
</evidence>
<feature type="transmembrane region" description="Helical" evidence="16">
    <location>
        <begin position="143"/>
        <end position="163"/>
    </location>
</feature>
<dbReference type="Proteomes" id="UP000829685">
    <property type="component" value="Unassembled WGS sequence"/>
</dbReference>
<feature type="region of interest" description="Disordered" evidence="15">
    <location>
        <begin position="373"/>
        <end position="429"/>
    </location>
</feature>
<feature type="transmembrane region" description="Helical" evidence="16">
    <location>
        <begin position="192"/>
        <end position="213"/>
    </location>
</feature>
<dbReference type="Pfam" id="PF20684">
    <property type="entry name" value="Fung_rhodopsin"/>
    <property type="match status" value="1"/>
</dbReference>
<keyword evidence="10 16" id="KW-0472">Membrane</keyword>
<evidence type="ECO:0000313" key="20">
    <source>
        <dbReference type="Proteomes" id="UP000829685"/>
    </source>
</evidence>
<feature type="transmembrane region" description="Helical" evidence="16">
    <location>
        <begin position="298"/>
        <end position="318"/>
    </location>
</feature>
<evidence type="ECO:0000256" key="6">
    <source>
        <dbReference type="ARBA" id="ARBA00022622"/>
    </source>
</evidence>
<keyword evidence="9 16" id="KW-1133">Transmembrane helix</keyword>
<evidence type="ECO:0000256" key="17">
    <source>
        <dbReference type="SAM" id="SignalP"/>
    </source>
</evidence>
<feature type="binding site" description="axial binding residue" evidence="14">
    <location>
        <position position="56"/>
    </location>
    <ligand>
        <name>heme</name>
        <dbReference type="ChEBI" id="CHEBI:30413"/>
    </ligand>
    <ligandPart>
        <name>Fe</name>
        <dbReference type="ChEBI" id="CHEBI:18248"/>
    </ligandPart>
</feature>
<evidence type="ECO:0000256" key="2">
    <source>
        <dbReference type="ARBA" id="ARBA00004589"/>
    </source>
</evidence>
<name>A0A9Q0AK51_9PEZI</name>
<keyword evidence="14" id="KW-0408">Iron</keyword>
<accession>A0A9Q0AK51</accession>
<keyword evidence="6" id="KW-0336">GPI-anchor</keyword>
<dbReference type="PROSITE" id="PS52012">
    <property type="entry name" value="CFEM"/>
    <property type="match status" value="1"/>
</dbReference>
<evidence type="ECO:0000256" key="15">
    <source>
        <dbReference type="SAM" id="MobiDB-lite"/>
    </source>
</evidence>
<dbReference type="GO" id="GO:0005576">
    <property type="term" value="C:extracellular region"/>
    <property type="evidence" value="ECO:0007669"/>
    <property type="project" value="UniProtKB-SubCell"/>
</dbReference>
<organism evidence="19 20">
    <name type="scientific">Neoarthrinium moseri</name>
    <dbReference type="NCBI Taxonomy" id="1658444"/>
    <lineage>
        <taxon>Eukaryota</taxon>
        <taxon>Fungi</taxon>
        <taxon>Dikarya</taxon>
        <taxon>Ascomycota</taxon>
        <taxon>Pezizomycotina</taxon>
        <taxon>Sordariomycetes</taxon>
        <taxon>Xylariomycetidae</taxon>
        <taxon>Amphisphaeriales</taxon>
        <taxon>Apiosporaceae</taxon>
        <taxon>Neoarthrinium</taxon>
    </lineage>
</organism>
<comment type="caution">
    <text evidence="19">The sequence shown here is derived from an EMBL/GenBank/DDBJ whole genome shotgun (WGS) entry which is preliminary data.</text>
</comment>
<feature type="disulfide bond" evidence="14">
    <location>
        <begin position="65"/>
        <end position="98"/>
    </location>
</feature>
<comment type="caution">
    <text evidence="14">Lacks conserved residue(s) required for the propagation of feature annotation.</text>
</comment>
<feature type="domain" description="CFEM" evidence="18">
    <location>
        <begin position="10"/>
        <end position="125"/>
    </location>
</feature>
<proteinExistence type="inferred from homology"/>
<evidence type="ECO:0000256" key="12">
    <source>
        <dbReference type="ARBA" id="ARBA00023288"/>
    </source>
</evidence>
<dbReference type="GO" id="GO:0046872">
    <property type="term" value="F:metal ion binding"/>
    <property type="evidence" value="ECO:0007669"/>
    <property type="project" value="UniProtKB-UniRule"/>
</dbReference>
<dbReference type="PANTHER" id="PTHR33048">
    <property type="entry name" value="PTH11-LIKE INTEGRAL MEMBRANE PROTEIN (AFU_ORTHOLOGUE AFUA_5G11245)"/>
    <property type="match status" value="1"/>
</dbReference>
<keyword evidence="14" id="KW-0479">Metal-binding</keyword>
<keyword evidence="6" id="KW-0325">Glycoprotein</keyword>
<keyword evidence="7 16" id="KW-0812">Transmembrane</keyword>
<evidence type="ECO:0000256" key="11">
    <source>
        <dbReference type="ARBA" id="ARBA00023157"/>
    </source>
</evidence>
<evidence type="ECO:0000256" key="10">
    <source>
        <dbReference type="ARBA" id="ARBA00023136"/>
    </source>
</evidence>
<keyword evidence="11 14" id="KW-1015">Disulfide bond</keyword>
<dbReference type="Pfam" id="PF05730">
    <property type="entry name" value="CFEM"/>
    <property type="match status" value="1"/>
</dbReference>
<evidence type="ECO:0000256" key="4">
    <source>
        <dbReference type="ARBA" id="ARBA00010031"/>
    </source>
</evidence>
<evidence type="ECO:0000256" key="9">
    <source>
        <dbReference type="ARBA" id="ARBA00022989"/>
    </source>
</evidence>
<evidence type="ECO:0000256" key="3">
    <source>
        <dbReference type="ARBA" id="ARBA00004613"/>
    </source>
</evidence>
<dbReference type="InterPro" id="IPR049326">
    <property type="entry name" value="Rhodopsin_dom_fungi"/>
</dbReference>
<comment type="similarity">
    <text evidence="4">Belongs to the RBT5 family.</text>
</comment>
<evidence type="ECO:0000313" key="19">
    <source>
        <dbReference type="EMBL" id="KAI1855906.1"/>
    </source>
</evidence>
<keyword evidence="20" id="KW-1185">Reference proteome</keyword>
<evidence type="ECO:0000256" key="1">
    <source>
        <dbReference type="ARBA" id="ARBA00004141"/>
    </source>
</evidence>
<feature type="signal peptide" evidence="17">
    <location>
        <begin position="1"/>
        <end position="25"/>
    </location>
</feature>
<feature type="transmembrane region" description="Helical" evidence="16">
    <location>
        <begin position="225"/>
        <end position="248"/>
    </location>
</feature>